<protein>
    <submittedName>
        <fullName evidence="3">Uncharacterized protein</fullName>
    </submittedName>
</protein>
<sequence length="618" mass="66672">MNRIAIVPCPAGQAPQGVLAQNERGSDRRQRHLPRARSPSPRMNIAELFLPIARSSQARKKFDQMQNLRTARDKRGEEETPIHAEQFKTAKERLQAADVKVEDAKAAILKANQEVQYSIIRSIRNETKRHLDDIEKSIPSPQLIRKTAEDVGDSVRKDITSKEEIDKMVKNQVQSMIQLERRGLTSAFLTKEEGRILMRDVANEALKAFDLPPPPPPPPPVAPAASATAMPAPATSNVSGSGAAEPEEGEVAQDDCPTPSTKPRTHKDVRAVIDARYTDMRHEMMDHFAELSNNLAELIKVAIEDAQEEHRAKKRKAFEAVAASSAPEDRRDAPLAAAKELVDAVFGAFTPEVLARSDDFAGEQKEKDTSAGTSAASAAESSDRIIAPLPRAASTSQATGSLSAQPESGQAAQGGSAPSNEALYKSLAEERKRNDDRFSNVSRVMTLMRDLHREELDGLKTSNKAQKDEIEKLQAEIARLGEAAPAGPTATLNGAPAAPPQGEAPASSGTTPDVSTLRDRLDVLDKSLSQCTEDLSAVQETCKFVPRLNSRLNKHKEMIDMIVEHSKNTNADLTYITSLFAGIPEVSNEALQVAPNGAAPAASNGAAPQQVPSGVGGH</sequence>
<proteinExistence type="predicted"/>
<feature type="compositionally biased region" description="Low complexity" evidence="2">
    <location>
        <begin position="597"/>
        <end position="608"/>
    </location>
</feature>
<dbReference type="InParanoid" id="A0A316VWN3"/>
<accession>A0A316VWN3</accession>
<keyword evidence="4" id="KW-1185">Reference proteome</keyword>
<feature type="compositionally biased region" description="Low complexity" evidence="2">
    <location>
        <begin position="494"/>
        <end position="506"/>
    </location>
</feature>
<dbReference type="EMBL" id="KZ819388">
    <property type="protein sequence ID" value="PWN41714.1"/>
    <property type="molecule type" value="Genomic_DNA"/>
</dbReference>
<feature type="compositionally biased region" description="Low complexity" evidence="2">
    <location>
        <begin position="370"/>
        <end position="380"/>
    </location>
</feature>
<feature type="compositionally biased region" description="Pro residues" evidence="2">
    <location>
        <begin position="211"/>
        <end position="222"/>
    </location>
</feature>
<gene>
    <name evidence="3" type="ORF">IE81DRAFT_156823</name>
</gene>
<evidence type="ECO:0000313" key="4">
    <source>
        <dbReference type="Proteomes" id="UP000245783"/>
    </source>
</evidence>
<dbReference type="AlphaFoldDB" id="A0A316VWN3"/>
<feature type="compositionally biased region" description="Polar residues" evidence="2">
    <location>
        <begin position="393"/>
        <end position="419"/>
    </location>
</feature>
<reference evidence="3 4" key="1">
    <citation type="journal article" date="2018" name="Mol. Biol. Evol.">
        <title>Broad Genomic Sampling Reveals a Smut Pathogenic Ancestry of the Fungal Clade Ustilaginomycotina.</title>
        <authorList>
            <person name="Kijpornyongpan T."/>
            <person name="Mondo S.J."/>
            <person name="Barry K."/>
            <person name="Sandor L."/>
            <person name="Lee J."/>
            <person name="Lipzen A."/>
            <person name="Pangilinan J."/>
            <person name="LaButti K."/>
            <person name="Hainaut M."/>
            <person name="Henrissat B."/>
            <person name="Grigoriev I.V."/>
            <person name="Spatafora J.W."/>
            <person name="Aime M.C."/>
        </authorList>
    </citation>
    <scope>NUCLEOTIDE SEQUENCE [LARGE SCALE GENOMIC DNA]</scope>
    <source>
        <strain evidence="3 4">MCA 4658</strain>
    </source>
</reference>
<feature type="region of interest" description="Disordered" evidence="2">
    <location>
        <begin position="361"/>
        <end position="419"/>
    </location>
</feature>
<dbReference type="OrthoDB" id="10391517at2759"/>
<evidence type="ECO:0000256" key="2">
    <source>
        <dbReference type="SAM" id="MobiDB-lite"/>
    </source>
</evidence>
<organism evidence="3 4">
    <name type="scientific">Ceraceosorus guamensis</name>
    <dbReference type="NCBI Taxonomy" id="1522189"/>
    <lineage>
        <taxon>Eukaryota</taxon>
        <taxon>Fungi</taxon>
        <taxon>Dikarya</taxon>
        <taxon>Basidiomycota</taxon>
        <taxon>Ustilaginomycotina</taxon>
        <taxon>Exobasidiomycetes</taxon>
        <taxon>Ceraceosorales</taxon>
        <taxon>Ceraceosoraceae</taxon>
        <taxon>Ceraceosorus</taxon>
    </lineage>
</organism>
<evidence type="ECO:0000256" key="1">
    <source>
        <dbReference type="SAM" id="Coils"/>
    </source>
</evidence>
<feature type="region of interest" description="Disordered" evidence="2">
    <location>
        <begin position="208"/>
        <end position="265"/>
    </location>
</feature>
<feature type="region of interest" description="Disordered" evidence="2">
    <location>
        <begin position="485"/>
        <end position="515"/>
    </location>
</feature>
<keyword evidence="1" id="KW-0175">Coiled coil</keyword>
<feature type="region of interest" description="Disordered" evidence="2">
    <location>
        <begin position="597"/>
        <end position="618"/>
    </location>
</feature>
<feature type="coiled-coil region" evidence="1">
    <location>
        <begin position="456"/>
        <end position="483"/>
    </location>
</feature>
<feature type="region of interest" description="Disordered" evidence="2">
    <location>
        <begin position="1"/>
        <end position="41"/>
    </location>
</feature>
<dbReference type="Proteomes" id="UP000245783">
    <property type="component" value="Unassembled WGS sequence"/>
</dbReference>
<feature type="compositionally biased region" description="Low complexity" evidence="2">
    <location>
        <begin position="223"/>
        <end position="244"/>
    </location>
</feature>
<dbReference type="RefSeq" id="XP_025368874.1">
    <property type="nucleotide sequence ID" value="XM_025510497.1"/>
</dbReference>
<dbReference type="GeneID" id="37032367"/>
<name>A0A316VWN3_9BASI</name>
<evidence type="ECO:0000313" key="3">
    <source>
        <dbReference type="EMBL" id="PWN41714.1"/>
    </source>
</evidence>
<feature type="coiled-coil region" evidence="1">
    <location>
        <begin position="87"/>
        <end position="114"/>
    </location>
</feature>